<protein>
    <submittedName>
        <fullName evidence="1">Uncharacterized protein</fullName>
    </submittedName>
</protein>
<organism evidence="1">
    <name type="scientific">bioreactor metagenome</name>
    <dbReference type="NCBI Taxonomy" id="1076179"/>
    <lineage>
        <taxon>unclassified sequences</taxon>
        <taxon>metagenomes</taxon>
        <taxon>ecological metagenomes</taxon>
    </lineage>
</organism>
<reference evidence="1" key="1">
    <citation type="submission" date="2019-08" db="EMBL/GenBank/DDBJ databases">
        <authorList>
            <person name="Kucharzyk K."/>
            <person name="Murdoch R.W."/>
            <person name="Higgins S."/>
            <person name="Loffler F."/>
        </authorList>
    </citation>
    <scope>NUCLEOTIDE SEQUENCE</scope>
</reference>
<dbReference type="EMBL" id="VSSQ01048578">
    <property type="protein sequence ID" value="MPN02625.1"/>
    <property type="molecule type" value="Genomic_DNA"/>
</dbReference>
<name>A0A645EKQ8_9ZZZZ</name>
<dbReference type="AlphaFoldDB" id="A0A645EKQ8"/>
<evidence type="ECO:0000313" key="1">
    <source>
        <dbReference type="EMBL" id="MPN02625.1"/>
    </source>
</evidence>
<sequence length="50" mass="5902">MGTDKDIDFTFFQPEQYLFLFYSRTCTTQVIYLYREIGEPLAESVVVLRG</sequence>
<comment type="caution">
    <text evidence="1">The sequence shown here is derived from an EMBL/GenBank/DDBJ whole genome shotgun (WGS) entry which is preliminary data.</text>
</comment>
<gene>
    <name evidence="1" type="ORF">SDC9_149841</name>
</gene>
<accession>A0A645EKQ8</accession>
<proteinExistence type="predicted"/>